<dbReference type="OrthoDB" id="6195299at2"/>
<gene>
    <name evidence="1" type="ORF">DV711_09210</name>
</gene>
<dbReference type="InterPro" id="IPR018642">
    <property type="entry name" value="DUF2066"/>
</dbReference>
<dbReference type="EMBL" id="QQOH01000002">
    <property type="protein sequence ID" value="RDE22745.1"/>
    <property type="molecule type" value="Genomic_DNA"/>
</dbReference>
<proteinExistence type="predicted"/>
<dbReference type="Pfam" id="PF09839">
    <property type="entry name" value="DUF2066"/>
    <property type="match status" value="1"/>
</dbReference>
<keyword evidence="2" id="KW-1185">Reference proteome</keyword>
<protein>
    <submittedName>
        <fullName evidence="1">DUF2066 domain-containing protein</fullName>
    </submittedName>
</protein>
<reference evidence="1 2" key="1">
    <citation type="submission" date="2018-07" db="EMBL/GenBank/DDBJ databases">
        <title>Motiliproteus coralliicola sp. nov., a bacterium isolated from Coral.</title>
        <authorList>
            <person name="Wang G."/>
        </authorList>
    </citation>
    <scope>NUCLEOTIDE SEQUENCE [LARGE SCALE GENOMIC DNA]</scope>
    <source>
        <strain evidence="1 2">C34</strain>
    </source>
</reference>
<dbReference type="Proteomes" id="UP000253769">
    <property type="component" value="Unassembled WGS sequence"/>
</dbReference>
<dbReference type="AlphaFoldDB" id="A0A369WTC0"/>
<evidence type="ECO:0000313" key="1">
    <source>
        <dbReference type="EMBL" id="RDE22745.1"/>
    </source>
</evidence>
<accession>A0A369WTC0</accession>
<sequence length="401" mass="44687">MVYRRLSRRVAVCAWAGLVYAWPPELGFRALGSTEAKGTGVRRLTILTRLVVLGSLLLGLIGNAQAARIGGLYSAELLVAEQSVRVAPELVSQALAQVLVKVSGRRDVTRQAAIEAAMGEANRYIQQFSYQQTNRPLPTDDGREVLAHRLKIDFERTLINQLLSDAGLRPLGTIRPGVLVWLLEERNGQREFIGDEEDPAFLAMKSRAVERGLPVFRPLLDLQDQQALSSGDAWGFFTDSIRRASSRYQADSVLVGRLYRSGGGWRSQWLLLKGQGQRFNFDGEGSVLQNHLGSAVDQAADLLFVDFVASTDDLDPGAVLLEIDQVNSIESYFEINRYLSDLPAVKQVKLQQLDQDRLQLQLRIDGTIGQLRGALGLNKHLQPLELMQPDQPGQLFYRWRP</sequence>
<name>A0A369WTC0_9GAMM</name>
<comment type="caution">
    <text evidence="1">The sequence shown here is derived from an EMBL/GenBank/DDBJ whole genome shotgun (WGS) entry which is preliminary data.</text>
</comment>
<organism evidence="1 2">
    <name type="scientific">Motiliproteus coralliicola</name>
    <dbReference type="NCBI Taxonomy" id="2283196"/>
    <lineage>
        <taxon>Bacteria</taxon>
        <taxon>Pseudomonadati</taxon>
        <taxon>Pseudomonadota</taxon>
        <taxon>Gammaproteobacteria</taxon>
        <taxon>Oceanospirillales</taxon>
        <taxon>Oceanospirillaceae</taxon>
        <taxon>Motiliproteus</taxon>
    </lineage>
</organism>
<evidence type="ECO:0000313" key="2">
    <source>
        <dbReference type="Proteomes" id="UP000253769"/>
    </source>
</evidence>